<evidence type="ECO:0000256" key="1">
    <source>
        <dbReference type="ARBA" id="ARBA00022737"/>
    </source>
</evidence>
<name>A0A8S3JY56_9BILA</name>
<sequence length="109" mass="11874">MKWVKGAKEGILMAGGRGKGNLLSQLNFPEGIIVDQLGTLYVVERHNNRIMRWPKGSTEGQILVGESGAGSLPNQLLGPIGLSFDRHGNLYVADHGNHRVQKFEIQLAA</sequence>
<dbReference type="Proteomes" id="UP000681720">
    <property type="component" value="Unassembled WGS sequence"/>
</dbReference>
<dbReference type="PANTHER" id="PTHR24104">
    <property type="entry name" value="E3 UBIQUITIN-PROTEIN LIGASE NHLRC1-RELATED"/>
    <property type="match status" value="1"/>
</dbReference>
<proteinExistence type="predicted"/>
<evidence type="ECO:0000256" key="2">
    <source>
        <dbReference type="PROSITE-ProRule" id="PRU00504"/>
    </source>
</evidence>
<dbReference type="InterPro" id="IPR011042">
    <property type="entry name" value="6-blade_b-propeller_TolB-like"/>
</dbReference>
<dbReference type="AlphaFoldDB" id="A0A8S3JY56"/>
<protein>
    <submittedName>
        <fullName evidence="3">Uncharacterized protein</fullName>
    </submittedName>
</protein>
<dbReference type="InterPro" id="IPR001258">
    <property type="entry name" value="NHL_repeat"/>
</dbReference>
<dbReference type="Pfam" id="PF01436">
    <property type="entry name" value="NHL"/>
    <property type="match status" value="2"/>
</dbReference>
<dbReference type="GO" id="GO:0008270">
    <property type="term" value="F:zinc ion binding"/>
    <property type="evidence" value="ECO:0007669"/>
    <property type="project" value="UniProtKB-KW"/>
</dbReference>
<dbReference type="SUPFAM" id="SSF63829">
    <property type="entry name" value="Calcium-dependent phosphotriesterase"/>
    <property type="match status" value="1"/>
</dbReference>
<evidence type="ECO:0000313" key="4">
    <source>
        <dbReference type="Proteomes" id="UP000681720"/>
    </source>
</evidence>
<gene>
    <name evidence="3" type="ORF">GIL414_LOCUS86277</name>
</gene>
<dbReference type="Gene3D" id="2.120.10.30">
    <property type="entry name" value="TolB, C-terminal domain"/>
    <property type="match status" value="1"/>
</dbReference>
<dbReference type="EMBL" id="CAJOBJ010374076">
    <property type="protein sequence ID" value="CAF5224777.1"/>
    <property type="molecule type" value="Genomic_DNA"/>
</dbReference>
<accession>A0A8S3JY56</accession>
<dbReference type="PROSITE" id="PS51125">
    <property type="entry name" value="NHL"/>
    <property type="match status" value="1"/>
</dbReference>
<reference evidence="3" key="1">
    <citation type="submission" date="2021-02" db="EMBL/GenBank/DDBJ databases">
        <authorList>
            <person name="Nowell W R."/>
        </authorList>
    </citation>
    <scope>NUCLEOTIDE SEQUENCE</scope>
</reference>
<organism evidence="3 4">
    <name type="scientific">Rotaria magnacalcarata</name>
    <dbReference type="NCBI Taxonomy" id="392030"/>
    <lineage>
        <taxon>Eukaryota</taxon>
        <taxon>Metazoa</taxon>
        <taxon>Spiralia</taxon>
        <taxon>Gnathifera</taxon>
        <taxon>Rotifera</taxon>
        <taxon>Eurotatoria</taxon>
        <taxon>Bdelloidea</taxon>
        <taxon>Philodinida</taxon>
        <taxon>Philodinidae</taxon>
        <taxon>Rotaria</taxon>
    </lineage>
</organism>
<evidence type="ECO:0000313" key="3">
    <source>
        <dbReference type="EMBL" id="CAF5224777.1"/>
    </source>
</evidence>
<dbReference type="PANTHER" id="PTHR24104:SF25">
    <property type="entry name" value="PROTEIN LIN-41"/>
    <property type="match status" value="1"/>
</dbReference>
<dbReference type="InterPro" id="IPR050952">
    <property type="entry name" value="TRIM-NHL_E3_ligases"/>
</dbReference>
<keyword evidence="1" id="KW-0677">Repeat</keyword>
<comment type="caution">
    <text evidence="3">The sequence shown here is derived from an EMBL/GenBank/DDBJ whole genome shotgun (WGS) entry which is preliminary data.</text>
</comment>
<feature type="repeat" description="NHL" evidence="2">
    <location>
        <begin position="70"/>
        <end position="106"/>
    </location>
</feature>